<feature type="signal peptide" evidence="1">
    <location>
        <begin position="1"/>
        <end position="28"/>
    </location>
</feature>
<proteinExistence type="predicted"/>
<evidence type="ECO:0000313" key="2">
    <source>
        <dbReference type="EMBL" id="MBD8029724.1"/>
    </source>
</evidence>
<evidence type="ECO:0000313" key="3">
    <source>
        <dbReference type="Proteomes" id="UP000650224"/>
    </source>
</evidence>
<evidence type="ECO:0000256" key="1">
    <source>
        <dbReference type="SAM" id="SignalP"/>
    </source>
</evidence>
<sequence length="230" mass="25320">MNVHRPATVLAMAAALLVTSVQMPGASAHELVVNEDSCTITYTGRDEDKVNRGLDQAILASYDHLSRSIPMSSAYDVSQLTNYVFDNWGTRDFSTGEAFRGTPVNGVATRLNRQAMNAGFRENEIFEIINFQYEMSLSVVTARQRIMGPTQPVTMSHQEALLTANTIRNTDLTPRGEFSRAGKRTIDFLAQQGHDLLEQVYEPVFHCADGDIDDELPDLPVKAFGSSGSS</sequence>
<reference evidence="2 3" key="1">
    <citation type="submission" date="2020-08" db="EMBL/GenBank/DDBJ databases">
        <title>A Genomic Blueprint of the Chicken Gut Microbiome.</title>
        <authorList>
            <person name="Gilroy R."/>
            <person name="Ravi A."/>
            <person name="Getino M."/>
            <person name="Pursley I."/>
            <person name="Horton D.L."/>
            <person name="Alikhan N.-F."/>
            <person name="Baker D."/>
            <person name="Gharbi K."/>
            <person name="Hall N."/>
            <person name="Watson M."/>
            <person name="Adriaenssens E.M."/>
            <person name="Foster-Nyarko E."/>
            <person name="Jarju S."/>
            <person name="Secka A."/>
            <person name="Antonio M."/>
            <person name="Oren A."/>
            <person name="Chaudhuri R."/>
            <person name="La Ragione R.M."/>
            <person name="Hildebrand F."/>
            <person name="Pallen M.J."/>
        </authorList>
    </citation>
    <scope>NUCLEOTIDE SEQUENCE [LARGE SCALE GENOMIC DNA]</scope>
    <source>
        <strain evidence="2 3">Sa1YVA5</strain>
    </source>
</reference>
<comment type="caution">
    <text evidence="2">The sequence shown here is derived from an EMBL/GenBank/DDBJ whole genome shotgun (WGS) entry which is preliminary data.</text>
</comment>
<keyword evidence="3" id="KW-1185">Reference proteome</keyword>
<gene>
    <name evidence="2" type="ORF">H9627_05180</name>
</gene>
<accession>A0A8I0HN02</accession>
<dbReference type="AlphaFoldDB" id="A0A8I0HN02"/>
<protein>
    <recommendedName>
        <fullName evidence="4">Secreted protein</fullName>
    </recommendedName>
</protein>
<dbReference type="EMBL" id="JACSPR010000003">
    <property type="protein sequence ID" value="MBD8029724.1"/>
    <property type="molecule type" value="Genomic_DNA"/>
</dbReference>
<name>A0A8I0HN02_9CORY</name>
<keyword evidence="1" id="KW-0732">Signal</keyword>
<organism evidence="2 3">
    <name type="scientific">Corynebacterium gallinarum</name>
    <dbReference type="NCBI Taxonomy" id="2762214"/>
    <lineage>
        <taxon>Bacteria</taxon>
        <taxon>Bacillati</taxon>
        <taxon>Actinomycetota</taxon>
        <taxon>Actinomycetes</taxon>
        <taxon>Mycobacteriales</taxon>
        <taxon>Corynebacteriaceae</taxon>
        <taxon>Corynebacterium</taxon>
    </lineage>
</organism>
<dbReference type="RefSeq" id="WP_191732958.1">
    <property type="nucleotide sequence ID" value="NZ_JACSPR010000003.1"/>
</dbReference>
<evidence type="ECO:0008006" key="4">
    <source>
        <dbReference type="Google" id="ProtNLM"/>
    </source>
</evidence>
<feature type="chain" id="PRO_5033994814" description="Secreted protein" evidence="1">
    <location>
        <begin position="29"/>
        <end position="230"/>
    </location>
</feature>
<dbReference type="Proteomes" id="UP000650224">
    <property type="component" value="Unassembled WGS sequence"/>
</dbReference>